<feature type="transmembrane region" description="Helical" evidence="6">
    <location>
        <begin position="208"/>
        <end position="228"/>
    </location>
</feature>
<protein>
    <submittedName>
        <fullName evidence="8">Sodium-coupled neutral amino acid transporter 5</fullName>
    </submittedName>
</protein>
<dbReference type="EMBL" id="BEYU01000170">
    <property type="protein sequence ID" value="GBG33801.1"/>
    <property type="molecule type" value="Genomic_DNA"/>
</dbReference>
<evidence type="ECO:0000313" key="8">
    <source>
        <dbReference type="EMBL" id="GBG33801.1"/>
    </source>
</evidence>
<comment type="caution">
    <text evidence="8">The sequence shown here is derived from an EMBL/GenBank/DDBJ whole genome shotgun (WGS) entry which is preliminary data.</text>
</comment>
<proteinExistence type="predicted"/>
<dbReference type="PANTHER" id="PTHR22950">
    <property type="entry name" value="AMINO ACID TRANSPORTER"/>
    <property type="match status" value="1"/>
</dbReference>
<feature type="transmembrane region" description="Helical" evidence="6">
    <location>
        <begin position="449"/>
        <end position="472"/>
    </location>
</feature>
<feature type="region of interest" description="Disordered" evidence="5">
    <location>
        <begin position="37"/>
        <end position="64"/>
    </location>
</feature>
<comment type="subcellular location">
    <subcellularLocation>
        <location evidence="1">Membrane</location>
        <topology evidence="1">Multi-pass membrane protein</topology>
    </subcellularLocation>
</comment>
<reference evidence="8 9" key="1">
    <citation type="submission" date="2017-12" db="EMBL/GenBank/DDBJ databases">
        <title>Sequencing, de novo assembly and annotation of complete genome of a new Thraustochytrid species, strain FCC1311.</title>
        <authorList>
            <person name="Sedici K."/>
            <person name="Godart F."/>
            <person name="Aiese Cigliano R."/>
            <person name="Sanseverino W."/>
            <person name="Barakat M."/>
            <person name="Ortet P."/>
            <person name="Marechal E."/>
            <person name="Cagnac O."/>
            <person name="Amato A."/>
        </authorList>
    </citation>
    <scope>NUCLEOTIDE SEQUENCE [LARGE SCALE GENOMIC DNA]</scope>
</reference>
<dbReference type="Proteomes" id="UP000241890">
    <property type="component" value="Unassembled WGS sequence"/>
</dbReference>
<feature type="transmembrane region" description="Helical" evidence="6">
    <location>
        <begin position="484"/>
        <end position="503"/>
    </location>
</feature>
<evidence type="ECO:0000256" key="4">
    <source>
        <dbReference type="ARBA" id="ARBA00023136"/>
    </source>
</evidence>
<accession>A0A2R5GZA0</accession>
<dbReference type="InParanoid" id="A0A2R5GZA0"/>
<feature type="transmembrane region" description="Helical" evidence="6">
    <location>
        <begin position="380"/>
        <end position="403"/>
    </location>
</feature>
<feature type="transmembrane region" description="Helical" evidence="6">
    <location>
        <begin position="95"/>
        <end position="116"/>
    </location>
</feature>
<evidence type="ECO:0000256" key="1">
    <source>
        <dbReference type="ARBA" id="ARBA00004141"/>
    </source>
</evidence>
<feature type="transmembrane region" description="Helical" evidence="6">
    <location>
        <begin position="423"/>
        <end position="442"/>
    </location>
</feature>
<feature type="transmembrane region" description="Helical" evidence="6">
    <location>
        <begin position="122"/>
        <end position="145"/>
    </location>
</feature>
<keyword evidence="2 6" id="KW-0812">Transmembrane</keyword>
<dbReference type="GO" id="GO:0015179">
    <property type="term" value="F:L-amino acid transmembrane transporter activity"/>
    <property type="evidence" value="ECO:0007669"/>
    <property type="project" value="TreeGrafter"/>
</dbReference>
<keyword evidence="9" id="KW-1185">Reference proteome</keyword>
<keyword evidence="4 6" id="KW-0472">Membrane</keyword>
<gene>
    <name evidence="8" type="ORF">FCC1311_100242</name>
</gene>
<feature type="transmembrane region" description="Helical" evidence="6">
    <location>
        <begin position="240"/>
        <end position="258"/>
    </location>
</feature>
<dbReference type="Pfam" id="PF01490">
    <property type="entry name" value="Aa_trans"/>
    <property type="match status" value="1"/>
</dbReference>
<evidence type="ECO:0000256" key="5">
    <source>
        <dbReference type="SAM" id="MobiDB-lite"/>
    </source>
</evidence>
<dbReference type="GO" id="GO:0016020">
    <property type="term" value="C:membrane"/>
    <property type="evidence" value="ECO:0007669"/>
    <property type="project" value="UniProtKB-SubCell"/>
</dbReference>
<feature type="compositionally biased region" description="Basic and acidic residues" evidence="5">
    <location>
        <begin position="41"/>
        <end position="55"/>
    </location>
</feature>
<feature type="domain" description="Amino acid transporter transmembrane" evidence="7">
    <location>
        <begin position="91"/>
        <end position="500"/>
    </location>
</feature>
<dbReference type="AlphaFoldDB" id="A0A2R5GZA0"/>
<evidence type="ECO:0000256" key="6">
    <source>
        <dbReference type="SAM" id="Phobius"/>
    </source>
</evidence>
<evidence type="ECO:0000259" key="7">
    <source>
        <dbReference type="Pfam" id="PF01490"/>
    </source>
</evidence>
<dbReference type="OrthoDB" id="28208at2759"/>
<name>A0A2R5GZA0_9STRA</name>
<feature type="region of interest" description="Disordered" evidence="5">
    <location>
        <begin position="1"/>
        <end position="25"/>
    </location>
</feature>
<evidence type="ECO:0000313" key="9">
    <source>
        <dbReference type="Proteomes" id="UP000241890"/>
    </source>
</evidence>
<sequence>MPARTRSGSAEEALEGGNDDALRRGLVANGNDFDYQQLREQQLREQEQARQHESVYNDDDEDDVDDYDGDVMATPFTRSPVLFFKKRFKAGSIKGSVFTLVVAVCGAGTLSVPYAIERVGLLLGLALFTGGAFMAFFSLKILVISSDLTGVKSYKAIAEHLYGPRTSLFAQIMLLLNLYGTSISYIVASGSMISRTLQTIFDDYESKILQQKTVMLVTTLLIVVPLCLLRTMGALRYSSLIGVACSCYLAIVVMVTYFDFCGHHAHVVSPRSEDYQVVECFWEKPVESDPIVLANFGIDRLLATLPIVVYSYTCHPNVLPIFLELNKPTRRRMTKVVSRALGLALVLYSIIGSFAYLTFKTQLAESEGNFLSNDFHRNESALLGAVGMSLSVILAIPLFVHAFRGNVFSLISDDDIDPKTAPLYLHVGISLGMVIAALLPAIMISDISMVFTVLGSTSNPIICFVLPAMFLMRAAPSGMYQTERVVAVVLAAAITLISLTSLAKNIISWTK</sequence>
<feature type="transmembrane region" description="Helical" evidence="6">
    <location>
        <begin position="340"/>
        <end position="359"/>
    </location>
</feature>
<dbReference type="InterPro" id="IPR013057">
    <property type="entry name" value="AA_transpt_TM"/>
</dbReference>
<organism evidence="8 9">
    <name type="scientific">Hondaea fermentalgiana</name>
    <dbReference type="NCBI Taxonomy" id="2315210"/>
    <lineage>
        <taxon>Eukaryota</taxon>
        <taxon>Sar</taxon>
        <taxon>Stramenopiles</taxon>
        <taxon>Bigyra</taxon>
        <taxon>Labyrinthulomycetes</taxon>
        <taxon>Thraustochytrida</taxon>
        <taxon>Thraustochytriidae</taxon>
        <taxon>Hondaea</taxon>
    </lineage>
</organism>
<evidence type="ECO:0000256" key="2">
    <source>
        <dbReference type="ARBA" id="ARBA00022692"/>
    </source>
</evidence>
<evidence type="ECO:0000256" key="3">
    <source>
        <dbReference type="ARBA" id="ARBA00022989"/>
    </source>
</evidence>
<feature type="transmembrane region" description="Helical" evidence="6">
    <location>
        <begin position="166"/>
        <end position="188"/>
    </location>
</feature>
<dbReference type="PANTHER" id="PTHR22950:SF702">
    <property type="entry name" value="AMINO ACID TRANSPORTER PROTEIN"/>
    <property type="match status" value="1"/>
</dbReference>
<keyword evidence="3 6" id="KW-1133">Transmembrane helix</keyword>